<name>A0AAD8T949_LOLMU</name>
<dbReference type="AlphaFoldDB" id="A0AAD8T949"/>
<sequence>MFTRGGSGRLSSSTSGSNRSASLREIDEEATILEDEADDSGRGEVYVAVGKDVKDGRSNLFWAARNLLAGDLKLVLLHVHQPAERIMTGLCKVSASQLEEKELKAYRKIEKDDMNTLLNQYISFCRVSLKVS</sequence>
<protein>
    <submittedName>
        <fullName evidence="2">Uncharacterized protein</fullName>
    </submittedName>
</protein>
<keyword evidence="3" id="KW-1185">Reference proteome</keyword>
<evidence type="ECO:0000313" key="3">
    <source>
        <dbReference type="Proteomes" id="UP001231189"/>
    </source>
</evidence>
<gene>
    <name evidence="2" type="ORF">QYE76_038241</name>
</gene>
<dbReference type="EMBL" id="JAUUTY010000002">
    <property type="protein sequence ID" value="KAK1677393.1"/>
    <property type="molecule type" value="Genomic_DNA"/>
</dbReference>
<feature type="compositionally biased region" description="Low complexity" evidence="1">
    <location>
        <begin position="9"/>
        <end position="23"/>
    </location>
</feature>
<dbReference type="Proteomes" id="UP001231189">
    <property type="component" value="Unassembled WGS sequence"/>
</dbReference>
<proteinExistence type="predicted"/>
<dbReference type="PANTHER" id="PTHR47382">
    <property type="entry name" value="U-BOX DOMAIN-CONTAINING PROTEIN 52-LIKE"/>
    <property type="match status" value="1"/>
</dbReference>
<evidence type="ECO:0000313" key="2">
    <source>
        <dbReference type="EMBL" id="KAK1677393.1"/>
    </source>
</evidence>
<reference evidence="2" key="1">
    <citation type="submission" date="2023-07" db="EMBL/GenBank/DDBJ databases">
        <title>A chromosome-level genome assembly of Lolium multiflorum.</title>
        <authorList>
            <person name="Chen Y."/>
            <person name="Copetti D."/>
            <person name="Kolliker R."/>
            <person name="Studer B."/>
        </authorList>
    </citation>
    <scope>NUCLEOTIDE SEQUENCE</scope>
    <source>
        <strain evidence="2">02402/16</strain>
        <tissue evidence="2">Leaf</tissue>
    </source>
</reference>
<evidence type="ECO:0000256" key="1">
    <source>
        <dbReference type="SAM" id="MobiDB-lite"/>
    </source>
</evidence>
<accession>A0AAD8T949</accession>
<dbReference type="PANTHER" id="PTHR47382:SF3">
    <property type="entry name" value="ADENINE NUCLEOTIDE ALPHA HYDROLASES-LIKE SUPERFAMILY PROTEIN"/>
    <property type="match status" value="1"/>
</dbReference>
<comment type="caution">
    <text evidence="2">The sequence shown here is derived from an EMBL/GenBank/DDBJ whole genome shotgun (WGS) entry which is preliminary data.</text>
</comment>
<organism evidence="2 3">
    <name type="scientific">Lolium multiflorum</name>
    <name type="common">Italian ryegrass</name>
    <name type="synonym">Lolium perenne subsp. multiflorum</name>
    <dbReference type="NCBI Taxonomy" id="4521"/>
    <lineage>
        <taxon>Eukaryota</taxon>
        <taxon>Viridiplantae</taxon>
        <taxon>Streptophyta</taxon>
        <taxon>Embryophyta</taxon>
        <taxon>Tracheophyta</taxon>
        <taxon>Spermatophyta</taxon>
        <taxon>Magnoliopsida</taxon>
        <taxon>Liliopsida</taxon>
        <taxon>Poales</taxon>
        <taxon>Poaceae</taxon>
        <taxon>BOP clade</taxon>
        <taxon>Pooideae</taxon>
        <taxon>Poodae</taxon>
        <taxon>Poeae</taxon>
        <taxon>Poeae Chloroplast Group 2 (Poeae type)</taxon>
        <taxon>Loliodinae</taxon>
        <taxon>Loliinae</taxon>
        <taxon>Lolium</taxon>
    </lineage>
</organism>
<feature type="region of interest" description="Disordered" evidence="1">
    <location>
        <begin position="1"/>
        <end position="34"/>
    </location>
</feature>